<dbReference type="KEGG" id="tpe:Tpen_1845"/>
<accession>A1S1B0</accession>
<keyword evidence="2" id="KW-1185">Reference proteome</keyword>
<reference evidence="2" key="1">
    <citation type="journal article" date="2008" name="J. Bacteriol.">
        <title>Genome sequence of Thermofilum pendens reveals an exceptional loss of biosynthetic pathways without genome reduction.</title>
        <authorList>
            <person name="Anderson I."/>
            <person name="Rodriguez J."/>
            <person name="Susanti D."/>
            <person name="Porat I."/>
            <person name="Reich C."/>
            <person name="Ulrich L.E."/>
            <person name="Elkins J.G."/>
            <person name="Mavromatis K."/>
            <person name="Lykidis A."/>
            <person name="Kim E."/>
            <person name="Thompson L.S."/>
            <person name="Nolan M."/>
            <person name="Land M."/>
            <person name="Copeland A."/>
            <person name="Lapidus A."/>
            <person name="Lucas S."/>
            <person name="Detter C."/>
            <person name="Zhulin I.B."/>
            <person name="Olsen G.J."/>
            <person name="Whitman W."/>
            <person name="Mukhopadhyay B."/>
            <person name="Bristow J."/>
            <person name="Kyrpides N."/>
        </authorList>
    </citation>
    <scope>NUCLEOTIDE SEQUENCE [LARGE SCALE GENOMIC DNA]</scope>
    <source>
        <strain evidence="2">DSM 2475 / Hrk 5</strain>
        <plasmid evidence="2">pTPEN01</plasmid>
    </source>
</reference>
<sequence>MPFEYAGCKVERQGNAYILVCPAGRAIVKKDEVVLYTPEGAVRVFSPDVHAIRGKISAVEPVKRGLPELLSEIGSEASAESPEELYNDIRLYEETEAAPERLWREYAETERRLRSLRSWLYE</sequence>
<organism evidence="1 2">
    <name type="scientific">Thermofilum pendens (strain DSM 2475 / Hrk 5)</name>
    <dbReference type="NCBI Taxonomy" id="368408"/>
    <lineage>
        <taxon>Archaea</taxon>
        <taxon>Thermoproteota</taxon>
        <taxon>Thermoprotei</taxon>
        <taxon>Thermofilales</taxon>
        <taxon>Thermofilaceae</taxon>
        <taxon>Thermofilum</taxon>
    </lineage>
</organism>
<keyword evidence="1" id="KW-0614">Plasmid</keyword>
<dbReference type="AlphaFoldDB" id="A1S1B0"/>
<dbReference type="Proteomes" id="UP000000641">
    <property type="component" value="Plasmid pTPEN01"/>
</dbReference>
<dbReference type="EnsemblBacteria" id="ABL79240">
    <property type="protein sequence ID" value="ABL79240"/>
    <property type="gene ID" value="Tpen_1845"/>
</dbReference>
<proteinExistence type="predicted"/>
<dbReference type="HOGENOM" id="CLU_2021629_0_0_2"/>
<evidence type="ECO:0000313" key="1">
    <source>
        <dbReference type="EMBL" id="ABL79240.1"/>
    </source>
</evidence>
<evidence type="ECO:0000313" key="2">
    <source>
        <dbReference type="Proteomes" id="UP000000641"/>
    </source>
</evidence>
<name>A1S1B0_THEPD</name>
<protein>
    <submittedName>
        <fullName evidence="1">Uncharacterized protein</fullName>
    </submittedName>
</protein>
<dbReference type="EMBL" id="CP000506">
    <property type="protein sequence ID" value="ABL79240.1"/>
    <property type="molecule type" value="Genomic_DNA"/>
</dbReference>
<geneLocation type="plasmid" evidence="1 2">
    <name>pTPEN01</name>
</geneLocation>
<gene>
    <name evidence="1" type="ordered locus">Tpen_1845</name>
</gene>